<dbReference type="InterPro" id="IPR007074">
    <property type="entry name" value="LicD/FKTN/FKRP_NTP_transf"/>
</dbReference>
<dbReference type="PANTHER" id="PTHR43404:SF1">
    <property type="entry name" value="MNN4P"/>
    <property type="match status" value="1"/>
</dbReference>
<gene>
    <name evidence="2" type="ORF">FOL47_004460</name>
</gene>
<organism evidence="2 3">
    <name type="scientific">Perkinsus chesapeaki</name>
    <name type="common">Clam parasite</name>
    <name type="synonym">Perkinsus andrewsi</name>
    <dbReference type="NCBI Taxonomy" id="330153"/>
    <lineage>
        <taxon>Eukaryota</taxon>
        <taxon>Sar</taxon>
        <taxon>Alveolata</taxon>
        <taxon>Perkinsozoa</taxon>
        <taxon>Perkinsea</taxon>
        <taxon>Perkinsida</taxon>
        <taxon>Perkinsidae</taxon>
        <taxon>Perkinsus</taxon>
    </lineage>
</organism>
<accession>A0A7J6M3G6</accession>
<name>A0A7J6M3G6_PERCH</name>
<protein>
    <recommendedName>
        <fullName evidence="1">LicD/FKTN/FKRP nucleotidyltransferase domain-containing protein</fullName>
    </recommendedName>
</protein>
<sequence>MYYFRFSASGLLVVGRPDHGHQSLFVSTDKTLPKVAYDKIYLCPSDMLEAAHSHPSWPSQPFVLHNAERCLDHQEVLDYDSWEHGEGDFMRNRLKCIAEVTETTTKVMEEIGMDVFLHAGTLLGWYRHNGGMIPWDLDGDTAVDRRQCDRAFAELSDGKYRNIAGYMQDRVPPGWQVFSIFNNETADNALEAFDACETQELRVGATVSSHWCWTDIWLFSDEDTYPGRCQCNDKISKPRMCLDSAPFVCVDENDIFPLQSSTIADDKQVKVPSNPIQALQARYPDRSWELKNLEMVPTNYIFEKNCGSIIVTIIGRRSTMLPCLPPKEDGEAQRLYWCLPVIVNYAVGEILTVTCSDYSYTRDLNKVLFCPTDVVAAAREAAKWPENPVTLDSSKCVGYNKLLDVEVHDQFRVSTGGEHANCLGESLAKVTEALVRLGMHPFISGLTLSSWMSHLGQVVPWLESGEGIIDRQQCEAALVANSGTAHNILELLGSTLAAEFRVQPPDNLTAGSVIGCGLPSFSIVYETARASCRSNFFMLSSAIKYPERCRCEGHSKGSEGSEMVCLDAIPKRCIPTSAIYPLARTVLSDKHSVLIPTNPYSISSLDLDNFMKQLKCMQSLPGGGYEEWSAVWVPQMSTIEKWFKASMAVLLVTHVAFFAFLRVRRKPSGVSSGEQKYIE</sequence>
<comment type="caution">
    <text evidence="2">The sequence shown here is derived from an EMBL/GenBank/DDBJ whole genome shotgun (WGS) entry which is preliminary data.</text>
</comment>
<feature type="domain" description="LicD/FKTN/FKRP nucleotidyltransferase" evidence="1">
    <location>
        <begin position="110"/>
        <end position="149"/>
    </location>
</feature>
<dbReference type="Proteomes" id="UP000591131">
    <property type="component" value="Unassembled WGS sequence"/>
</dbReference>
<dbReference type="OrthoDB" id="419198at2759"/>
<dbReference type="InterPro" id="IPR052942">
    <property type="entry name" value="LPS_cholinephosphotransferase"/>
</dbReference>
<proteinExistence type="predicted"/>
<evidence type="ECO:0000313" key="3">
    <source>
        <dbReference type="Proteomes" id="UP000591131"/>
    </source>
</evidence>
<evidence type="ECO:0000259" key="1">
    <source>
        <dbReference type="Pfam" id="PF04991"/>
    </source>
</evidence>
<dbReference type="GO" id="GO:0009100">
    <property type="term" value="P:glycoprotein metabolic process"/>
    <property type="evidence" value="ECO:0007669"/>
    <property type="project" value="UniProtKB-ARBA"/>
</dbReference>
<reference evidence="2 3" key="1">
    <citation type="submission" date="2020-04" db="EMBL/GenBank/DDBJ databases">
        <title>Perkinsus chesapeaki whole genome sequence.</title>
        <authorList>
            <person name="Bogema D.R."/>
        </authorList>
    </citation>
    <scope>NUCLEOTIDE SEQUENCE [LARGE SCALE GENOMIC DNA]</scope>
    <source>
        <strain evidence="2">ATCC PRA-425</strain>
    </source>
</reference>
<dbReference type="PANTHER" id="PTHR43404">
    <property type="entry name" value="LIPOPOLYSACCHARIDE CHOLINEPHOSPHOTRANSFERASE LICD"/>
    <property type="match status" value="1"/>
</dbReference>
<dbReference type="AlphaFoldDB" id="A0A7J6M3G6"/>
<dbReference type="EMBL" id="JAAPAO010000253">
    <property type="protein sequence ID" value="KAF4665720.1"/>
    <property type="molecule type" value="Genomic_DNA"/>
</dbReference>
<dbReference type="Pfam" id="PF04991">
    <property type="entry name" value="LicD"/>
    <property type="match status" value="1"/>
</dbReference>
<evidence type="ECO:0000313" key="2">
    <source>
        <dbReference type="EMBL" id="KAF4665720.1"/>
    </source>
</evidence>
<keyword evidence="3" id="KW-1185">Reference proteome</keyword>